<dbReference type="Pfam" id="PF20150">
    <property type="entry name" value="2EXR"/>
    <property type="match status" value="1"/>
</dbReference>
<evidence type="ECO:0000313" key="3">
    <source>
        <dbReference type="Proteomes" id="UP000737391"/>
    </source>
</evidence>
<sequence length="258" mass="28801">MESSEVPPANEGLSTFTCFSRLPPELREMIWECLISVQRYLRIEGRWGKPATIGPFSISEGMNLSRVCSESRKVFSCIIACQIAEDGDGTSINRHFSTVLMTILNAPSLEILSSVTTDIDCIAIPRHIRGEVQKLYLALKKRVAAGSRQIEVIYTGISCELWDQWRPSGNHLMTPLADFKTTTGDDALSGPGYGTKFVVLYNGSSGAERRFLHCEYIDYVYDQAAVELCSTWRRLAWKDGVAAPVIKPGFILLRDRLV</sequence>
<feature type="domain" description="2EXR" evidence="1">
    <location>
        <begin position="16"/>
        <end position="75"/>
    </location>
</feature>
<comment type="caution">
    <text evidence="2">The sequence shown here is derived from an EMBL/GenBank/DDBJ whole genome shotgun (WGS) entry which is preliminary data.</text>
</comment>
<proteinExistence type="predicted"/>
<dbReference type="Proteomes" id="UP000737391">
    <property type="component" value="Unassembled WGS sequence"/>
</dbReference>
<accession>A0A9P5AW11</accession>
<dbReference type="InterPro" id="IPR045518">
    <property type="entry name" value="2EXR"/>
</dbReference>
<dbReference type="OrthoDB" id="3473305at2759"/>
<dbReference type="EMBL" id="LUFC02002232">
    <property type="protein sequence ID" value="KAF4472140.1"/>
    <property type="molecule type" value="Genomic_DNA"/>
</dbReference>
<evidence type="ECO:0000259" key="1">
    <source>
        <dbReference type="Pfam" id="PF20150"/>
    </source>
</evidence>
<keyword evidence="3" id="KW-1185">Reference proteome</keyword>
<evidence type="ECO:0000313" key="2">
    <source>
        <dbReference type="EMBL" id="KAF4472140.1"/>
    </source>
</evidence>
<gene>
    <name evidence="2" type="ORF">FAGAP_13526</name>
</gene>
<name>A0A9P5AW11_9HYPO</name>
<dbReference type="AlphaFoldDB" id="A0A9P5AW11"/>
<reference evidence="2" key="1">
    <citation type="submission" date="2020-01" db="EMBL/GenBank/DDBJ databases">
        <title>Identification and distribution of gene clusters putatively required for synthesis of sphingolipid metabolism inhibitors in phylogenetically diverse species of the filamentous fungus Fusarium.</title>
        <authorList>
            <person name="Kim H.-S."/>
            <person name="Busman M."/>
            <person name="Brown D.W."/>
            <person name="Divon H."/>
            <person name="Uhlig S."/>
            <person name="Proctor R.H."/>
        </authorList>
    </citation>
    <scope>NUCLEOTIDE SEQUENCE</scope>
    <source>
        <strain evidence="2">NRRL 31653</strain>
    </source>
</reference>
<organism evidence="2 3">
    <name type="scientific">Fusarium agapanthi</name>
    <dbReference type="NCBI Taxonomy" id="1803897"/>
    <lineage>
        <taxon>Eukaryota</taxon>
        <taxon>Fungi</taxon>
        <taxon>Dikarya</taxon>
        <taxon>Ascomycota</taxon>
        <taxon>Pezizomycotina</taxon>
        <taxon>Sordariomycetes</taxon>
        <taxon>Hypocreomycetidae</taxon>
        <taxon>Hypocreales</taxon>
        <taxon>Nectriaceae</taxon>
        <taxon>Fusarium</taxon>
        <taxon>Fusarium fujikuroi species complex</taxon>
    </lineage>
</organism>
<protein>
    <recommendedName>
        <fullName evidence="1">2EXR domain-containing protein</fullName>
    </recommendedName>
</protein>